<dbReference type="EMBL" id="NBCO01000015">
    <property type="protein sequence ID" value="ORC88826.1"/>
    <property type="molecule type" value="Genomic_DNA"/>
</dbReference>
<keyword evidence="4" id="KW-0812">Transmembrane</keyword>
<evidence type="ECO:0000256" key="4">
    <source>
        <dbReference type="SAM" id="Phobius"/>
    </source>
</evidence>
<dbReference type="Pfam" id="PF00106">
    <property type="entry name" value="adh_short"/>
    <property type="match status" value="1"/>
</dbReference>
<dbReference type="Gene3D" id="3.40.50.720">
    <property type="entry name" value="NAD(P)-binding Rossmann-like Domain"/>
    <property type="match status" value="1"/>
</dbReference>
<keyword evidence="2" id="KW-0560">Oxidoreductase</keyword>
<evidence type="ECO:0000256" key="2">
    <source>
        <dbReference type="ARBA" id="ARBA00023002"/>
    </source>
</evidence>
<dbReference type="PANTHER" id="PTHR24320">
    <property type="entry name" value="RETINOL DEHYDROGENASE"/>
    <property type="match status" value="1"/>
</dbReference>
<dbReference type="STRING" id="67003.A0A1X0NVT8"/>
<feature type="region of interest" description="Disordered" evidence="3">
    <location>
        <begin position="470"/>
        <end position="498"/>
    </location>
</feature>
<dbReference type="AlphaFoldDB" id="A0A1X0NVT8"/>
<dbReference type="VEuPathDB" id="TriTrypDB:TM35_000152570"/>
<dbReference type="PANTHER" id="PTHR24320:SF79">
    <property type="entry name" value="DEHYDROGENASE, PUTATIVE-RELATED"/>
    <property type="match status" value="1"/>
</dbReference>
<reference evidence="5 6" key="1">
    <citation type="submission" date="2017-03" db="EMBL/GenBank/DDBJ databases">
        <title>An alternative strategy for trypanosome survival in the mammalian bloodstream revealed through genome and transcriptome analysis of the ubiquitous bovine parasite Trypanosoma (Megatrypanum) theileri.</title>
        <authorList>
            <person name="Kelly S."/>
            <person name="Ivens A."/>
            <person name="Mott A."/>
            <person name="O'Neill E."/>
            <person name="Emms D."/>
            <person name="Macleod O."/>
            <person name="Voorheis P."/>
            <person name="Matthews J."/>
            <person name="Matthews K."/>
            <person name="Carrington M."/>
        </authorList>
    </citation>
    <scope>NUCLEOTIDE SEQUENCE [LARGE SCALE GENOMIC DNA]</scope>
    <source>
        <strain evidence="5">Edinburgh</strain>
    </source>
</reference>
<feature type="compositionally biased region" description="Low complexity" evidence="3">
    <location>
        <begin position="470"/>
        <end position="485"/>
    </location>
</feature>
<name>A0A1X0NVT8_9TRYP</name>
<dbReference type="InterPro" id="IPR036291">
    <property type="entry name" value="NAD(P)-bd_dom_sf"/>
</dbReference>
<comment type="similarity">
    <text evidence="1">Belongs to the short-chain dehydrogenases/reductases (SDR) family.</text>
</comment>
<sequence length="498" mass="54884">MLRHVSHSRGVLRAAMMATEISRQSTFLLPLVRYQSSDASVKQSRHLSKEKSRIHAISTNTADASAYVGGDDFPDYSTLRHTGYMLMHSRRLWVPAMMAALYQAAAPLILTSWVTKGCYLSLCVMLQRLNVRGRMNHLRKDLTGYTCVVTGGTSGIGLYTAMQLLDMGAHVVIAARPGREEATRAYIKAHCQCAKGTDANVLDKRLTFLPLDLSDQLDVMASAARIKGIFNDRIDLLVNCAGIWRDEPTVTKQGFEEHIGVNFLGPFHFTEALLPSLRRSKHGGRIVYVTCASHNGVHKANIVQERMLLKPSPEESQVTARCYSASKLGNIYHAQSIAERRYEGIPLNQPSELRPVDVCVADPGFCATNLTYRESPPILGMSIIARTLRSLWIKDGYEGSQTVVNCCVRDDIENGGYYAECLLMPSGLSRRAHDPKSRSEVIQWAMSKTIAKYYTFKPLGADRRVSGAASSSSAAAAAAPSSSSSEKVEENTQSKMKQ</sequence>
<dbReference type="GO" id="GO:0016491">
    <property type="term" value="F:oxidoreductase activity"/>
    <property type="evidence" value="ECO:0007669"/>
    <property type="project" value="UniProtKB-KW"/>
</dbReference>
<evidence type="ECO:0000256" key="3">
    <source>
        <dbReference type="SAM" id="MobiDB-lite"/>
    </source>
</evidence>
<evidence type="ECO:0000256" key="1">
    <source>
        <dbReference type="ARBA" id="ARBA00006484"/>
    </source>
</evidence>
<dbReference type="PRINTS" id="PR00081">
    <property type="entry name" value="GDHRDH"/>
</dbReference>
<dbReference type="SUPFAM" id="SSF51735">
    <property type="entry name" value="NAD(P)-binding Rossmann-fold domains"/>
    <property type="match status" value="1"/>
</dbReference>
<evidence type="ECO:0000313" key="5">
    <source>
        <dbReference type="EMBL" id="ORC88826.1"/>
    </source>
</evidence>
<keyword evidence="6" id="KW-1185">Reference proteome</keyword>
<gene>
    <name evidence="5" type="ORF">TM35_000152570</name>
</gene>
<keyword evidence="4" id="KW-0472">Membrane</keyword>
<protein>
    <submittedName>
        <fullName evidence="5">Putative short chain dehydrogenase/reductase</fullName>
    </submittedName>
</protein>
<dbReference type="Proteomes" id="UP000192257">
    <property type="component" value="Unassembled WGS sequence"/>
</dbReference>
<evidence type="ECO:0000313" key="6">
    <source>
        <dbReference type="Proteomes" id="UP000192257"/>
    </source>
</evidence>
<dbReference type="OrthoDB" id="191139at2759"/>
<feature type="transmembrane region" description="Helical" evidence="4">
    <location>
        <begin position="92"/>
        <end position="114"/>
    </location>
</feature>
<keyword evidence="4" id="KW-1133">Transmembrane helix</keyword>
<dbReference type="InterPro" id="IPR002347">
    <property type="entry name" value="SDR_fam"/>
</dbReference>
<dbReference type="RefSeq" id="XP_028882892.1">
    <property type="nucleotide sequence ID" value="XM_029025909.1"/>
</dbReference>
<proteinExistence type="inferred from homology"/>
<dbReference type="FunFam" id="3.40.50.720:FF:000754">
    <property type="entry name" value="Short chain dehydrogenase/reductase, putative"/>
    <property type="match status" value="1"/>
</dbReference>
<dbReference type="GeneID" id="39985689"/>
<accession>A0A1X0NVT8</accession>
<organism evidence="5 6">
    <name type="scientific">Trypanosoma theileri</name>
    <dbReference type="NCBI Taxonomy" id="67003"/>
    <lineage>
        <taxon>Eukaryota</taxon>
        <taxon>Discoba</taxon>
        <taxon>Euglenozoa</taxon>
        <taxon>Kinetoplastea</taxon>
        <taxon>Metakinetoplastina</taxon>
        <taxon>Trypanosomatida</taxon>
        <taxon>Trypanosomatidae</taxon>
        <taxon>Trypanosoma</taxon>
    </lineage>
</organism>
<comment type="caution">
    <text evidence="5">The sequence shown here is derived from an EMBL/GenBank/DDBJ whole genome shotgun (WGS) entry which is preliminary data.</text>
</comment>